<dbReference type="GO" id="GO:0003872">
    <property type="term" value="F:6-phosphofructokinase activity"/>
    <property type="evidence" value="ECO:0007669"/>
    <property type="project" value="InterPro"/>
</dbReference>
<evidence type="ECO:0000256" key="2">
    <source>
        <dbReference type="ARBA" id="ARBA00023152"/>
    </source>
</evidence>
<dbReference type="InterPro" id="IPR035966">
    <property type="entry name" value="PKF_sf"/>
</dbReference>
<accession>A0A1D6H2M6</accession>
<dbReference type="InParanoid" id="A0A1D6H2M6"/>
<proteinExistence type="predicted"/>
<keyword evidence="1" id="KW-0963">Cytoplasm</keyword>
<protein>
    <submittedName>
        <fullName evidence="3">Pyrophosphate--fructose 6-phosphate 1-phosphotransferase subunit alpha 2</fullName>
    </submittedName>
</protein>
<evidence type="ECO:0000256" key="1">
    <source>
        <dbReference type="ARBA" id="ARBA00022490"/>
    </source>
</evidence>
<dbReference type="Gene3D" id="3.40.50.450">
    <property type="match status" value="1"/>
</dbReference>
<dbReference type="eggNOG" id="KOG2440">
    <property type="taxonomic scope" value="Eukaryota"/>
</dbReference>
<dbReference type="eggNOG" id="KOG2166">
    <property type="taxonomic scope" value="Eukaryota"/>
</dbReference>
<keyword evidence="2" id="KW-0324">Glycolysis</keyword>
<dbReference type="PANTHER" id="PTHR43650:SF17">
    <property type="entry name" value="PYROPHOSPHATE--FRUCTOSE 6-PHOSPHATE 1-PHOSPHOTRANSFERASE SUBUNIT ALPHA 1"/>
    <property type="match status" value="1"/>
</dbReference>
<gene>
    <name evidence="3" type="ORF">ZEAMMB73_Zm00001d015529</name>
</gene>
<dbReference type="PANTHER" id="PTHR43650">
    <property type="entry name" value="PYROPHOSPHATE--FRUCTOSE 6-PHOSPHATE 1-PHOSPHOTRANSFERASE"/>
    <property type="match status" value="1"/>
</dbReference>
<dbReference type="STRING" id="4577.A0A1D6H2M6"/>
<reference evidence="3" key="1">
    <citation type="submission" date="2015-12" db="EMBL/GenBank/DDBJ databases">
        <title>Update maize B73 reference genome by single molecule sequencing technologies.</title>
        <authorList>
            <consortium name="Maize Genome Sequencing Project"/>
            <person name="Ware D."/>
        </authorList>
    </citation>
    <scope>NUCLEOTIDE SEQUENCE</scope>
    <source>
        <tissue evidence="3">Seedling</tissue>
    </source>
</reference>
<name>A0A1D6H2M6_MAIZE</name>
<dbReference type="EMBL" id="CM000781">
    <property type="protein sequence ID" value="AQK69090.1"/>
    <property type="molecule type" value="Genomic_DNA"/>
</dbReference>
<sequence>MSTSKSLGFGKVLCPRARAMGTTVRVEYGDDAIASDSSGPHVISHVFPHTYGVGIVFYGRQSPGGHNVVWRLDEAIKAHYQNIKLTGFLGGSDGLLAQRTLDITNEVFASYKNQGGYDMLVLNIHCIPLLLQAEDLCMMYRLFSKISHGLVPISNMFKTILVSLAGCLSSLLAHSFYSFEP</sequence>
<dbReference type="SMR" id="A0A1D6H2M6"/>
<dbReference type="SUPFAM" id="SSF53784">
    <property type="entry name" value="Phosphofructokinase"/>
    <property type="match status" value="1"/>
</dbReference>
<evidence type="ECO:0000313" key="3">
    <source>
        <dbReference type="EMBL" id="AQK69090.1"/>
    </source>
</evidence>
<organism evidence="3">
    <name type="scientific">Zea mays</name>
    <name type="common">Maize</name>
    <dbReference type="NCBI Taxonomy" id="4577"/>
    <lineage>
        <taxon>Eukaryota</taxon>
        <taxon>Viridiplantae</taxon>
        <taxon>Streptophyta</taxon>
        <taxon>Embryophyta</taxon>
        <taxon>Tracheophyta</taxon>
        <taxon>Spermatophyta</taxon>
        <taxon>Magnoliopsida</taxon>
        <taxon>Liliopsida</taxon>
        <taxon>Poales</taxon>
        <taxon>Poaceae</taxon>
        <taxon>PACMAD clade</taxon>
        <taxon>Panicoideae</taxon>
        <taxon>Andropogonodae</taxon>
        <taxon>Andropogoneae</taxon>
        <taxon>Tripsacinae</taxon>
        <taxon>Zea</taxon>
    </lineage>
</organism>
<keyword evidence="3" id="KW-0808">Transferase</keyword>
<dbReference type="AlphaFoldDB" id="A0A1D6H2M6"/>